<dbReference type="GO" id="GO:0000155">
    <property type="term" value="F:phosphorelay sensor kinase activity"/>
    <property type="evidence" value="ECO:0007669"/>
    <property type="project" value="InterPro"/>
</dbReference>
<keyword evidence="5" id="KW-0812">Transmembrane</keyword>
<protein>
    <recommendedName>
        <fullName evidence="3">histidine kinase</fullName>
        <ecNumber evidence="3">2.7.13.3</ecNumber>
    </recommendedName>
</protein>
<dbReference type="InterPro" id="IPR003594">
    <property type="entry name" value="HATPase_dom"/>
</dbReference>
<gene>
    <name evidence="13" type="ORF">H6G03_29005</name>
</gene>
<dbReference type="Proteomes" id="UP000641646">
    <property type="component" value="Unassembled WGS sequence"/>
</dbReference>
<name>A0A926VJJ1_9CYAN</name>
<feature type="compositionally biased region" description="Polar residues" evidence="11">
    <location>
        <begin position="502"/>
        <end position="523"/>
    </location>
</feature>
<dbReference type="InterPro" id="IPR004358">
    <property type="entry name" value="Sig_transdc_His_kin-like_C"/>
</dbReference>
<feature type="domain" description="Histidine kinase" evidence="12">
    <location>
        <begin position="218"/>
        <end position="479"/>
    </location>
</feature>
<organism evidence="13 14">
    <name type="scientific">Aerosakkonema funiforme FACHB-1375</name>
    <dbReference type="NCBI Taxonomy" id="2949571"/>
    <lineage>
        <taxon>Bacteria</taxon>
        <taxon>Bacillati</taxon>
        <taxon>Cyanobacteriota</taxon>
        <taxon>Cyanophyceae</taxon>
        <taxon>Oscillatoriophycideae</taxon>
        <taxon>Aerosakkonematales</taxon>
        <taxon>Aerosakkonemataceae</taxon>
        <taxon>Aerosakkonema</taxon>
    </lineage>
</organism>
<feature type="coiled-coil region" evidence="10">
    <location>
        <begin position="179"/>
        <end position="206"/>
    </location>
</feature>
<evidence type="ECO:0000256" key="9">
    <source>
        <dbReference type="ARBA" id="ARBA00023136"/>
    </source>
</evidence>
<dbReference type="PANTHER" id="PTHR43065">
    <property type="entry name" value="SENSOR HISTIDINE KINASE"/>
    <property type="match status" value="1"/>
</dbReference>
<evidence type="ECO:0000259" key="12">
    <source>
        <dbReference type="PROSITE" id="PS50109"/>
    </source>
</evidence>
<evidence type="ECO:0000256" key="7">
    <source>
        <dbReference type="ARBA" id="ARBA00022989"/>
    </source>
</evidence>
<evidence type="ECO:0000256" key="2">
    <source>
        <dbReference type="ARBA" id="ARBA00004141"/>
    </source>
</evidence>
<dbReference type="PANTHER" id="PTHR43065:SF50">
    <property type="entry name" value="HISTIDINE KINASE"/>
    <property type="match status" value="1"/>
</dbReference>
<evidence type="ECO:0000256" key="6">
    <source>
        <dbReference type="ARBA" id="ARBA00022777"/>
    </source>
</evidence>
<keyword evidence="4" id="KW-0597">Phosphoprotein</keyword>
<dbReference type="SUPFAM" id="SSF55874">
    <property type="entry name" value="ATPase domain of HSP90 chaperone/DNA topoisomerase II/histidine kinase"/>
    <property type="match status" value="1"/>
</dbReference>
<dbReference type="Gene3D" id="3.30.565.10">
    <property type="entry name" value="Histidine kinase-like ATPase, C-terminal domain"/>
    <property type="match status" value="1"/>
</dbReference>
<dbReference type="EMBL" id="JACJPW010000105">
    <property type="protein sequence ID" value="MBD2185065.1"/>
    <property type="molecule type" value="Genomic_DNA"/>
</dbReference>
<reference evidence="13" key="1">
    <citation type="journal article" date="2015" name="ISME J.">
        <title>Draft Genome Sequence of Streptomyces incarnatus NRRL8089, which Produces the Nucleoside Antibiotic Sinefungin.</title>
        <authorList>
            <person name="Oshima K."/>
            <person name="Hattori M."/>
            <person name="Shimizu H."/>
            <person name="Fukuda K."/>
            <person name="Nemoto M."/>
            <person name="Inagaki K."/>
            <person name="Tamura T."/>
        </authorList>
    </citation>
    <scope>NUCLEOTIDE SEQUENCE</scope>
    <source>
        <strain evidence="13">FACHB-1375</strain>
    </source>
</reference>
<comment type="catalytic activity">
    <reaction evidence="1">
        <text>ATP + protein L-histidine = ADP + protein N-phospho-L-histidine.</text>
        <dbReference type="EC" id="2.7.13.3"/>
    </reaction>
</comment>
<dbReference type="EC" id="2.7.13.3" evidence="3"/>
<keyword evidence="6" id="KW-0808">Transferase</keyword>
<dbReference type="InterPro" id="IPR036890">
    <property type="entry name" value="HATPase_C_sf"/>
</dbReference>
<evidence type="ECO:0000256" key="3">
    <source>
        <dbReference type="ARBA" id="ARBA00012438"/>
    </source>
</evidence>
<dbReference type="SMART" id="SM00387">
    <property type="entry name" value="HATPase_c"/>
    <property type="match status" value="1"/>
</dbReference>
<reference evidence="13" key="2">
    <citation type="submission" date="2020-08" db="EMBL/GenBank/DDBJ databases">
        <authorList>
            <person name="Chen M."/>
            <person name="Teng W."/>
            <person name="Zhao L."/>
            <person name="Hu C."/>
            <person name="Zhou Y."/>
            <person name="Han B."/>
            <person name="Song L."/>
            <person name="Shu W."/>
        </authorList>
    </citation>
    <scope>NUCLEOTIDE SEQUENCE</scope>
    <source>
        <strain evidence="13">FACHB-1375</strain>
    </source>
</reference>
<dbReference type="AlphaFoldDB" id="A0A926VJJ1"/>
<dbReference type="PRINTS" id="PR00344">
    <property type="entry name" value="BCTRLSENSOR"/>
</dbReference>
<sequence>MLDFTTDLEVDRIATARAISAAVVNVSGRQRMLSQRTALFSLRLVCTQDRVEWERLRSVLRDAIDLMEKSHKGLIEGDPDLKLPGNPSSVVKAMYFEPPLNLDRQVRKFILEVRALLQAEQSQLTQDNPHLRYILNATSDELLDALDAVVSQYQTESEAEQLALDINQIELYQHSCAATAAAQAQAQELEKALRDLQHERTKLIHTERISSLGQLVASLAHEINNPVNFIYGNLTYTSNYVKDLLTLLHLYQEEYPNSSCVIQAKIADIDLNFLIEDLPQVISSMKVGADRIRQIVSSLRTFSRMDEKEMKLVELHEGLDSTLLILQSRLKGKSDRPQIEVTKEYGDLPLVQCHAGQINQVFMNLLSNAIDALEESGKWGEAQRGRYTHYALPQIRIRTEVLHPDYVTVRIADNGPGVTEEVKAQLFDPFFTTKPVGKGTGLGLSISHQIVVEKHRGSLQCVSEPGQGTEFCIEIPITHKQRSANFGNKSFVPVPSPAAPTLQGTAEDSANKESAASSNQAKTRNPPGIRGICG</sequence>
<proteinExistence type="predicted"/>
<dbReference type="Gene3D" id="1.10.287.130">
    <property type="match status" value="1"/>
</dbReference>
<dbReference type="InterPro" id="IPR029095">
    <property type="entry name" value="NarX-like_N"/>
</dbReference>
<evidence type="ECO:0000313" key="14">
    <source>
        <dbReference type="Proteomes" id="UP000641646"/>
    </source>
</evidence>
<dbReference type="SUPFAM" id="SSF47384">
    <property type="entry name" value="Homodimeric domain of signal transducing histidine kinase"/>
    <property type="match status" value="1"/>
</dbReference>
<keyword evidence="7" id="KW-1133">Transmembrane helix</keyword>
<evidence type="ECO:0000256" key="8">
    <source>
        <dbReference type="ARBA" id="ARBA00023012"/>
    </source>
</evidence>
<evidence type="ECO:0000256" key="10">
    <source>
        <dbReference type="SAM" id="Coils"/>
    </source>
</evidence>
<dbReference type="InterPro" id="IPR036097">
    <property type="entry name" value="HisK_dim/P_sf"/>
</dbReference>
<accession>A0A926VJJ1</accession>
<keyword evidence="9" id="KW-0472">Membrane</keyword>
<evidence type="ECO:0000256" key="11">
    <source>
        <dbReference type="SAM" id="MobiDB-lite"/>
    </source>
</evidence>
<feature type="region of interest" description="Disordered" evidence="11">
    <location>
        <begin position="488"/>
        <end position="534"/>
    </location>
</feature>
<dbReference type="SMART" id="SM00388">
    <property type="entry name" value="HisKA"/>
    <property type="match status" value="1"/>
</dbReference>
<dbReference type="Pfam" id="PF02518">
    <property type="entry name" value="HATPase_c"/>
    <property type="match status" value="1"/>
</dbReference>
<keyword evidence="6" id="KW-0418">Kinase</keyword>
<dbReference type="PROSITE" id="PS50109">
    <property type="entry name" value="HIS_KIN"/>
    <property type="match status" value="1"/>
</dbReference>
<evidence type="ECO:0000256" key="1">
    <source>
        <dbReference type="ARBA" id="ARBA00000085"/>
    </source>
</evidence>
<comment type="caution">
    <text evidence="13">The sequence shown here is derived from an EMBL/GenBank/DDBJ whole genome shotgun (WGS) entry which is preliminary data.</text>
</comment>
<evidence type="ECO:0000256" key="4">
    <source>
        <dbReference type="ARBA" id="ARBA00022553"/>
    </source>
</evidence>
<dbReference type="Pfam" id="PF13675">
    <property type="entry name" value="PilJ"/>
    <property type="match status" value="1"/>
</dbReference>
<keyword evidence="10" id="KW-0175">Coiled coil</keyword>
<comment type="subcellular location">
    <subcellularLocation>
        <location evidence="2">Membrane</location>
        <topology evidence="2">Multi-pass membrane protein</topology>
    </subcellularLocation>
</comment>
<dbReference type="CDD" id="cd00082">
    <property type="entry name" value="HisKA"/>
    <property type="match status" value="1"/>
</dbReference>
<dbReference type="InterPro" id="IPR005467">
    <property type="entry name" value="His_kinase_dom"/>
</dbReference>
<keyword evidence="8" id="KW-0902">Two-component regulatory system</keyword>
<evidence type="ECO:0000256" key="5">
    <source>
        <dbReference type="ARBA" id="ARBA00022692"/>
    </source>
</evidence>
<dbReference type="GO" id="GO:0016020">
    <property type="term" value="C:membrane"/>
    <property type="evidence" value="ECO:0007669"/>
    <property type="project" value="UniProtKB-SubCell"/>
</dbReference>
<evidence type="ECO:0000313" key="13">
    <source>
        <dbReference type="EMBL" id="MBD2185065.1"/>
    </source>
</evidence>
<dbReference type="InterPro" id="IPR003661">
    <property type="entry name" value="HisK_dim/P_dom"/>
</dbReference>
<dbReference type="RefSeq" id="WP_190472702.1">
    <property type="nucleotide sequence ID" value="NZ_JACJPW010000105.1"/>
</dbReference>
<keyword evidence="14" id="KW-1185">Reference proteome</keyword>